<evidence type="ECO:0000256" key="1">
    <source>
        <dbReference type="ARBA" id="ARBA00008072"/>
    </source>
</evidence>
<dbReference type="PROSITE" id="PS00059">
    <property type="entry name" value="ADH_ZINC"/>
    <property type="match status" value="1"/>
</dbReference>
<dbReference type="InterPro" id="IPR011032">
    <property type="entry name" value="GroES-like_sf"/>
</dbReference>
<proteinExistence type="inferred from homology"/>
<dbReference type="InterPro" id="IPR036291">
    <property type="entry name" value="NAD(P)-bd_dom_sf"/>
</dbReference>
<name>A0ABP8S1X1_9PSEU</name>
<comment type="caution">
    <text evidence="8">The sequence shown here is derived from an EMBL/GenBank/DDBJ whole genome shotgun (WGS) entry which is preliminary data.</text>
</comment>
<dbReference type="InterPro" id="IPR002328">
    <property type="entry name" value="ADH_Zn_CS"/>
</dbReference>
<keyword evidence="3 6" id="KW-0862">Zinc</keyword>
<dbReference type="Gene3D" id="3.90.180.10">
    <property type="entry name" value="Medium-chain alcohol dehydrogenases, catalytic domain"/>
    <property type="match status" value="1"/>
</dbReference>
<comment type="cofactor">
    <cofactor evidence="6">
        <name>Zn(2+)</name>
        <dbReference type="ChEBI" id="CHEBI:29105"/>
    </cofactor>
</comment>
<dbReference type="SUPFAM" id="SSF51735">
    <property type="entry name" value="NAD(P)-binding Rossmann-fold domains"/>
    <property type="match status" value="1"/>
</dbReference>
<keyword evidence="4" id="KW-0560">Oxidoreductase</keyword>
<evidence type="ECO:0000313" key="8">
    <source>
        <dbReference type="EMBL" id="GAA4558572.1"/>
    </source>
</evidence>
<evidence type="ECO:0000256" key="3">
    <source>
        <dbReference type="ARBA" id="ARBA00022833"/>
    </source>
</evidence>
<dbReference type="InterPro" id="IPR013154">
    <property type="entry name" value="ADH-like_N"/>
</dbReference>
<protein>
    <submittedName>
        <fullName evidence="8">Zn-dependent alcohol dehydrogenase</fullName>
    </submittedName>
</protein>
<evidence type="ECO:0000256" key="4">
    <source>
        <dbReference type="ARBA" id="ARBA00023002"/>
    </source>
</evidence>
<dbReference type="PANTHER" id="PTHR43880:SF12">
    <property type="entry name" value="ALCOHOL DEHYDROGENASE CLASS-3"/>
    <property type="match status" value="1"/>
</dbReference>
<organism evidence="8 9">
    <name type="scientific">Pseudonocardia xishanensis</name>
    <dbReference type="NCBI Taxonomy" id="630995"/>
    <lineage>
        <taxon>Bacteria</taxon>
        <taxon>Bacillati</taxon>
        <taxon>Actinomycetota</taxon>
        <taxon>Actinomycetes</taxon>
        <taxon>Pseudonocardiales</taxon>
        <taxon>Pseudonocardiaceae</taxon>
        <taxon>Pseudonocardia</taxon>
    </lineage>
</organism>
<gene>
    <name evidence="8" type="ORF">GCM10023175_64960</name>
</gene>
<dbReference type="Proteomes" id="UP001501598">
    <property type="component" value="Unassembled WGS sequence"/>
</dbReference>
<dbReference type="EMBL" id="BAABGT010000113">
    <property type="protein sequence ID" value="GAA4558572.1"/>
    <property type="molecule type" value="Genomic_DNA"/>
</dbReference>
<dbReference type="InterPro" id="IPR020843">
    <property type="entry name" value="ER"/>
</dbReference>
<dbReference type="InterPro" id="IPR013149">
    <property type="entry name" value="ADH-like_C"/>
</dbReference>
<accession>A0ABP8S1X1</accession>
<keyword evidence="5" id="KW-0520">NAD</keyword>
<reference evidence="9" key="1">
    <citation type="journal article" date="2019" name="Int. J. Syst. Evol. Microbiol.">
        <title>The Global Catalogue of Microorganisms (GCM) 10K type strain sequencing project: providing services to taxonomists for standard genome sequencing and annotation.</title>
        <authorList>
            <consortium name="The Broad Institute Genomics Platform"/>
            <consortium name="The Broad Institute Genome Sequencing Center for Infectious Disease"/>
            <person name="Wu L."/>
            <person name="Ma J."/>
        </authorList>
    </citation>
    <scope>NUCLEOTIDE SEQUENCE [LARGE SCALE GENOMIC DNA]</scope>
    <source>
        <strain evidence="9">JCM 17906</strain>
    </source>
</reference>
<keyword evidence="2 6" id="KW-0479">Metal-binding</keyword>
<dbReference type="SMART" id="SM00829">
    <property type="entry name" value="PKS_ER"/>
    <property type="match status" value="1"/>
</dbReference>
<evidence type="ECO:0000259" key="7">
    <source>
        <dbReference type="SMART" id="SM00829"/>
    </source>
</evidence>
<keyword evidence="9" id="KW-1185">Reference proteome</keyword>
<comment type="similarity">
    <text evidence="1 6">Belongs to the zinc-containing alcohol dehydrogenase family.</text>
</comment>
<feature type="domain" description="Enoyl reductase (ER)" evidence="7">
    <location>
        <begin position="3"/>
        <end position="312"/>
    </location>
</feature>
<sequence>MAGKIQVPLPVVLGHEAAGRVEATGPGVDGGRVGEHVVLTTLAHCGTCPECARGRPTMCAATWGRSDTPLQRGGRPVHKFAALSTFADQVVVSAAQAVPIPPEVPFASAALIGCCVLTGAGAVLNRARVRPGDTVAVIGAGGVGLNVLQTARIAGASRIIAIDTNPAKATQARRFGATDTLVGPEAADAVTGVRDLTGRGVDHVFECVGLPELIRAGADMLAPHGQLVLLGVGSATTEFTLPLSLMYLDKAVLGCRYGSAQPAADVQRYVEFYRSGLLLLDELVTRTYPIGAFDSAVEDARAGRLDRGVLVLVP</sequence>
<evidence type="ECO:0000313" key="9">
    <source>
        <dbReference type="Proteomes" id="UP001501598"/>
    </source>
</evidence>
<dbReference type="Pfam" id="PF08240">
    <property type="entry name" value="ADH_N"/>
    <property type="match status" value="1"/>
</dbReference>
<dbReference type="Pfam" id="PF00107">
    <property type="entry name" value="ADH_zinc_N"/>
    <property type="match status" value="1"/>
</dbReference>
<evidence type="ECO:0000256" key="5">
    <source>
        <dbReference type="ARBA" id="ARBA00023027"/>
    </source>
</evidence>
<evidence type="ECO:0000256" key="6">
    <source>
        <dbReference type="RuleBase" id="RU361277"/>
    </source>
</evidence>
<dbReference type="PANTHER" id="PTHR43880">
    <property type="entry name" value="ALCOHOL DEHYDROGENASE"/>
    <property type="match status" value="1"/>
</dbReference>
<evidence type="ECO:0000256" key="2">
    <source>
        <dbReference type="ARBA" id="ARBA00022723"/>
    </source>
</evidence>
<dbReference type="Gene3D" id="3.40.50.720">
    <property type="entry name" value="NAD(P)-binding Rossmann-like Domain"/>
    <property type="match status" value="1"/>
</dbReference>
<dbReference type="SUPFAM" id="SSF50129">
    <property type="entry name" value="GroES-like"/>
    <property type="match status" value="1"/>
</dbReference>